<accession>W2UYY4</accession>
<protein>
    <submittedName>
        <fullName evidence="1">Uncharacterized protein</fullName>
    </submittedName>
</protein>
<evidence type="ECO:0000313" key="1">
    <source>
        <dbReference type="EMBL" id="ETO91085.1"/>
    </source>
</evidence>
<dbReference type="EMBL" id="AXCJ01000009">
    <property type="protein sequence ID" value="ETO91085.1"/>
    <property type="molecule type" value="Genomic_DNA"/>
</dbReference>
<dbReference type="AlphaFoldDB" id="W2UYY4"/>
<gene>
    <name evidence="1" type="ORF">P857_160</name>
</gene>
<keyword evidence="2" id="KW-1185">Reference proteome</keyword>
<evidence type="ECO:0000313" key="2">
    <source>
        <dbReference type="Proteomes" id="UP000018951"/>
    </source>
</evidence>
<name>W2UYY4_9RICK</name>
<reference evidence="1 2" key="1">
    <citation type="journal article" date="2013" name="PLoS ONE">
        <title>Bacterial endosymbiosis in a chordate host: long-term co-evolution and conservation of secondary metabolism.</title>
        <authorList>
            <person name="Kwan J.C."/>
            <person name="Schmidt E.W."/>
        </authorList>
    </citation>
    <scope>NUCLEOTIDE SEQUENCE [LARGE SCALE GENOMIC DNA]</scope>
    <source>
        <strain evidence="2">L6</strain>
    </source>
</reference>
<proteinExistence type="predicted"/>
<comment type="caution">
    <text evidence="1">The sequence shown here is derived from an EMBL/GenBank/DDBJ whole genome shotgun (WGS) entry which is preliminary data.</text>
</comment>
<dbReference type="Proteomes" id="UP000018951">
    <property type="component" value="Unassembled WGS sequence"/>
</dbReference>
<sequence>MNNPTSSGTKSNKGAIGGWASKSIIASSTKKYIKKAEKNAKNTLKDVSVEALLEHLQLFDM</sequence>
<organism evidence="1 2">
    <name type="scientific">Candidatus Xenolissoclinum pacificiensis L6</name>
    <dbReference type="NCBI Taxonomy" id="1401685"/>
    <lineage>
        <taxon>Bacteria</taxon>
        <taxon>Pseudomonadati</taxon>
        <taxon>Pseudomonadota</taxon>
        <taxon>Alphaproteobacteria</taxon>
        <taxon>Rickettsiales</taxon>
        <taxon>Anaplasmataceae</taxon>
        <taxon>Candidatus Xenolissoclinum</taxon>
    </lineage>
</organism>